<gene>
    <name evidence="11 12" type="primary">aroK</name>
    <name evidence="12" type="ORF">Verru16b_01982</name>
</gene>
<feature type="binding site" evidence="11">
    <location>
        <position position="118"/>
    </location>
    <ligand>
        <name>ATP</name>
        <dbReference type="ChEBI" id="CHEBI:30616"/>
    </ligand>
</feature>
<dbReference type="EMBL" id="CP016094">
    <property type="protein sequence ID" value="AOS44913.1"/>
    <property type="molecule type" value="Genomic_DNA"/>
</dbReference>
<dbReference type="PANTHER" id="PTHR21087:SF16">
    <property type="entry name" value="SHIKIMATE KINASE 1, CHLOROPLASTIC"/>
    <property type="match status" value="1"/>
</dbReference>
<evidence type="ECO:0000256" key="10">
    <source>
        <dbReference type="ARBA" id="ARBA00048567"/>
    </source>
</evidence>
<dbReference type="PROSITE" id="PS01128">
    <property type="entry name" value="SHIKIMATE_KINASE"/>
    <property type="match status" value="1"/>
</dbReference>
<comment type="subunit">
    <text evidence="11">Monomer.</text>
</comment>
<dbReference type="Proteomes" id="UP000095228">
    <property type="component" value="Chromosome"/>
</dbReference>
<dbReference type="Gene3D" id="3.40.50.300">
    <property type="entry name" value="P-loop containing nucleotide triphosphate hydrolases"/>
    <property type="match status" value="1"/>
</dbReference>
<dbReference type="OrthoDB" id="9800332at2"/>
<evidence type="ECO:0000256" key="6">
    <source>
        <dbReference type="ARBA" id="ARBA00022741"/>
    </source>
</evidence>
<feature type="binding site" evidence="11">
    <location>
        <position position="137"/>
    </location>
    <ligand>
        <name>substrate</name>
    </ligand>
</feature>
<feature type="binding site" evidence="11">
    <location>
        <position position="16"/>
    </location>
    <ligand>
        <name>Mg(2+)</name>
        <dbReference type="ChEBI" id="CHEBI:18420"/>
    </ligand>
</feature>
<dbReference type="UniPathway" id="UPA00053">
    <property type="reaction ID" value="UER00088"/>
</dbReference>
<evidence type="ECO:0000256" key="5">
    <source>
        <dbReference type="ARBA" id="ARBA00022679"/>
    </source>
</evidence>
<organism evidence="12 13">
    <name type="scientific">Lacunisphaera limnophila</name>
    <dbReference type="NCBI Taxonomy" id="1838286"/>
    <lineage>
        <taxon>Bacteria</taxon>
        <taxon>Pseudomonadati</taxon>
        <taxon>Verrucomicrobiota</taxon>
        <taxon>Opitutia</taxon>
        <taxon>Opitutales</taxon>
        <taxon>Opitutaceae</taxon>
        <taxon>Lacunisphaera</taxon>
    </lineage>
</organism>
<dbReference type="STRING" id="1838286.Verru16b_01982"/>
<dbReference type="GO" id="GO:0000287">
    <property type="term" value="F:magnesium ion binding"/>
    <property type="evidence" value="ECO:0007669"/>
    <property type="project" value="UniProtKB-UniRule"/>
</dbReference>
<keyword evidence="11" id="KW-0479">Metal-binding</keyword>
<keyword evidence="4 11" id="KW-0028">Amino-acid biosynthesis</keyword>
<protein>
    <recommendedName>
        <fullName evidence="3 11">Shikimate kinase</fullName>
        <shortName evidence="11">SK</shortName>
        <ecNumber evidence="3 11">2.7.1.71</ecNumber>
    </recommendedName>
</protein>
<evidence type="ECO:0000256" key="2">
    <source>
        <dbReference type="ARBA" id="ARBA00006997"/>
    </source>
</evidence>
<feature type="binding site" evidence="11">
    <location>
        <position position="58"/>
    </location>
    <ligand>
        <name>substrate</name>
    </ligand>
</feature>
<dbReference type="GO" id="GO:0004765">
    <property type="term" value="F:shikimate kinase activity"/>
    <property type="evidence" value="ECO:0007669"/>
    <property type="project" value="UniProtKB-UniRule"/>
</dbReference>
<evidence type="ECO:0000256" key="1">
    <source>
        <dbReference type="ARBA" id="ARBA00004842"/>
    </source>
</evidence>
<keyword evidence="9 11" id="KW-0057">Aromatic amino acid biosynthesis</keyword>
<feature type="binding site" evidence="11">
    <location>
        <position position="153"/>
    </location>
    <ligand>
        <name>ATP</name>
        <dbReference type="ChEBI" id="CHEBI:30616"/>
    </ligand>
</feature>
<sequence length="175" mass="19643">MDSNLYLVGFMGTGKSTVGRLVARQTGFAFLDSDHEIERQQGKPVTQIFAELGEPAFRAMEREFIERGHPAKRCVVSCGGGLVVTPGMLPVLRARGVVICLHAPIETILERTRHATHRPLLTVDNPEQRLRDLYAQREEIYRRSGTMVLTDKRPLREIAAHVLRIYRQEAGPAGK</sequence>
<proteinExistence type="inferred from homology"/>
<keyword evidence="11" id="KW-0963">Cytoplasm</keyword>
<dbReference type="InterPro" id="IPR027417">
    <property type="entry name" value="P-loop_NTPase"/>
</dbReference>
<dbReference type="GO" id="GO:0008652">
    <property type="term" value="P:amino acid biosynthetic process"/>
    <property type="evidence" value="ECO:0007669"/>
    <property type="project" value="UniProtKB-KW"/>
</dbReference>
<dbReference type="CDD" id="cd00464">
    <property type="entry name" value="SK"/>
    <property type="match status" value="1"/>
</dbReference>
<comment type="cofactor">
    <cofactor evidence="11">
        <name>Mg(2+)</name>
        <dbReference type="ChEBI" id="CHEBI:18420"/>
    </cofactor>
    <text evidence="11">Binds 1 Mg(2+) ion per subunit.</text>
</comment>
<reference evidence="12 13" key="1">
    <citation type="submission" date="2016-06" db="EMBL/GenBank/DDBJ databases">
        <title>Three novel species with peptidoglycan cell walls form the new genus Lacunisphaera gen. nov. in the family Opitutaceae of the verrucomicrobial subdivision 4.</title>
        <authorList>
            <person name="Rast P."/>
            <person name="Gloeckner I."/>
            <person name="Jogler M."/>
            <person name="Boedeker C."/>
            <person name="Jeske O."/>
            <person name="Wiegand S."/>
            <person name="Reinhardt R."/>
            <person name="Schumann P."/>
            <person name="Rohde M."/>
            <person name="Spring S."/>
            <person name="Gloeckner F.O."/>
            <person name="Jogler C."/>
        </authorList>
    </citation>
    <scope>NUCLEOTIDE SEQUENCE [LARGE SCALE GENOMIC DNA]</scope>
    <source>
        <strain evidence="12 13">IG16b</strain>
    </source>
</reference>
<dbReference type="KEGG" id="obg:Verru16b_01982"/>
<keyword evidence="13" id="KW-1185">Reference proteome</keyword>
<dbReference type="RefSeq" id="WP_069962117.1">
    <property type="nucleotide sequence ID" value="NZ_CP016094.1"/>
</dbReference>
<evidence type="ECO:0000256" key="4">
    <source>
        <dbReference type="ARBA" id="ARBA00022605"/>
    </source>
</evidence>
<dbReference type="GO" id="GO:0005524">
    <property type="term" value="F:ATP binding"/>
    <property type="evidence" value="ECO:0007669"/>
    <property type="project" value="UniProtKB-UniRule"/>
</dbReference>
<dbReference type="GO" id="GO:0005829">
    <property type="term" value="C:cytosol"/>
    <property type="evidence" value="ECO:0007669"/>
    <property type="project" value="TreeGrafter"/>
</dbReference>
<dbReference type="EC" id="2.7.1.71" evidence="3 11"/>
<accession>A0A1D8AVK8</accession>
<dbReference type="GO" id="GO:0009073">
    <property type="term" value="P:aromatic amino acid family biosynthetic process"/>
    <property type="evidence" value="ECO:0007669"/>
    <property type="project" value="UniProtKB-KW"/>
</dbReference>
<dbReference type="InterPro" id="IPR023000">
    <property type="entry name" value="Shikimate_kinase_CS"/>
</dbReference>
<dbReference type="GO" id="GO:0009423">
    <property type="term" value="P:chorismate biosynthetic process"/>
    <property type="evidence" value="ECO:0007669"/>
    <property type="project" value="UniProtKB-UniRule"/>
</dbReference>
<feature type="binding site" evidence="11">
    <location>
        <begin position="12"/>
        <end position="17"/>
    </location>
    <ligand>
        <name>ATP</name>
        <dbReference type="ChEBI" id="CHEBI:30616"/>
    </ligand>
</feature>
<feature type="binding site" evidence="11">
    <location>
        <position position="34"/>
    </location>
    <ligand>
        <name>substrate</name>
    </ligand>
</feature>
<feature type="binding site" evidence="11">
    <location>
        <position position="80"/>
    </location>
    <ligand>
        <name>substrate</name>
    </ligand>
</feature>
<keyword evidence="5 11" id="KW-0808">Transferase</keyword>
<evidence type="ECO:0000256" key="8">
    <source>
        <dbReference type="ARBA" id="ARBA00022840"/>
    </source>
</evidence>
<keyword evidence="8 11" id="KW-0067">ATP-binding</keyword>
<comment type="catalytic activity">
    <reaction evidence="10 11">
        <text>shikimate + ATP = 3-phosphoshikimate + ADP + H(+)</text>
        <dbReference type="Rhea" id="RHEA:13121"/>
        <dbReference type="ChEBI" id="CHEBI:15378"/>
        <dbReference type="ChEBI" id="CHEBI:30616"/>
        <dbReference type="ChEBI" id="CHEBI:36208"/>
        <dbReference type="ChEBI" id="CHEBI:145989"/>
        <dbReference type="ChEBI" id="CHEBI:456216"/>
        <dbReference type="EC" id="2.7.1.71"/>
    </reaction>
</comment>
<dbReference type="InterPro" id="IPR031322">
    <property type="entry name" value="Shikimate/glucono_kinase"/>
</dbReference>
<keyword evidence="7 11" id="KW-0418">Kinase</keyword>
<dbReference type="AlphaFoldDB" id="A0A1D8AVK8"/>
<name>A0A1D8AVK8_9BACT</name>
<evidence type="ECO:0000313" key="12">
    <source>
        <dbReference type="EMBL" id="AOS44913.1"/>
    </source>
</evidence>
<evidence type="ECO:0000256" key="3">
    <source>
        <dbReference type="ARBA" id="ARBA00012154"/>
    </source>
</evidence>
<comment type="function">
    <text evidence="11">Catalyzes the specific phosphorylation of the 3-hydroxyl group of shikimic acid using ATP as a cosubstrate.</text>
</comment>
<comment type="subcellular location">
    <subcellularLocation>
        <location evidence="11">Cytoplasm</location>
    </subcellularLocation>
</comment>
<dbReference type="SUPFAM" id="SSF52540">
    <property type="entry name" value="P-loop containing nucleoside triphosphate hydrolases"/>
    <property type="match status" value="1"/>
</dbReference>
<evidence type="ECO:0000313" key="13">
    <source>
        <dbReference type="Proteomes" id="UP000095228"/>
    </source>
</evidence>
<comment type="pathway">
    <text evidence="1 11">Metabolic intermediate biosynthesis; chorismate biosynthesis; chorismate from D-erythrose 4-phosphate and phosphoenolpyruvate: step 5/7.</text>
</comment>
<comment type="similarity">
    <text evidence="2 11">Belongs to the shikimate kinase family.</text>
</comment>
<keyword evidence="6 11" id="KW-0547">Nucleotide-binding</keyword>
<dbReference type="PANTHER" id="PTHR21087">
    <property type="entry name" value="SHIKIMATE KINASE"/>
    <property type="match status" value="1"/>
</dbReference>
<evidence type="ECO:0000256" key="9">
    <source>
        <dbReference type="ARBA" id="ARBA00023141"/>
    </source>
</evidence>
<dbReference type="InterPro" id="IPR000623">
    <property type="entry name" value="Shikimate_kinase/TSH1"/>
</dbReference>
<dbReference type="PATRIC" id="fig|1838286.3.peg.1996"/>
<evidence type="ECO:0000256" key="7">
    <source>
        <dbReference type="ARBA" id="ARBA00022777"/>
    </source>
</evidence>
<evidence type="ECO:0000256" key="11">
    <source>
        <dbReference type="HAMAP-Rule" id="MF_00109"/>
    </source>
</evidence>
<dbReference type="HAMAP" id="MF_00109">
    <property type="entry name" value="Shikimate_kinase"/>
    <property type="match status" value="1"/>
</dbReference>
<keyword evidence="11" id="KW-0460">Magnesium</keyword>
<dbReference type="Pfam" id="PF01202">
    <property type="entry name" value="SKI"/>
    <property type="match status" value="1"/>
</dbReference>
<dbReference type="PRINTS" id="PR01100">
    <property type="entry name" value="SHIKIMTKNASE"/>
</dbReference>